<feature type="transmembrane region" description="Helical" evidence="1">
    <location>
        <begin position="12"/>
        <end position="36"/>
    </location>
</feature>
<organism evidence="3 4">
    <name type="scientific">Flexibacter flexilis DSM 6793</name>
    <dbReference type="NCBI Taxonomy" id="927664"/>
    <lineage>
        <taxon>Bacteria</taxon>
        <taxon>Pseudomonadati</taxon>
        <taxon>Bacteroidota</taxon>
        <taxon>Cytophagia</taxon>
        <taxon>Cytophagales</taxon>
        <taxon>Flexibacteraceae</taxon>
        <taxon>Flexibacter</taxon>
    </lineage>
</organism>
<dbReference type="STRING" id="927664.SAMN05421780_10699"/>
<feature type="domain" description="Gliding motility protein GldL-like N-terminal" evidence="2">
    <location>
        <begin position="21"/>
        <end position="81"/>
    </location>
</feature>
<dbReference type="Pfam" id="PF22827">
    <property type="entry name" value="GldL_N"/>
    <property type="match status" value="1"/>
</dbReference>
<name>A0A1I1K1P8_9BACT</name>
<dbReference type="NCBIfam" id="TIGR03513">
    <property type="entry name" value="GldL_gliding"/>
    <property type="match status" value="1"/>
</dbReference>
<dbReference type="Proteomes" id="UP000199514">
    <property type="component" value="Unassembled WGS sequence"/>
</dbReference>
<dbReference type="InterPro" id="IPR019852">
    <property type="entry name" value="Motility-assoc_prot_GldL"/>
</dbReference>
<evidence type="ECO:0000313" key="4">
    <source>
        <dbReference type="Proteomes" id="UP000199514"/>
    </source>
</evidence>
<dbReference type="SUPFAM" id="SSF58104">
    <property type="entry name" value="Methyl-accepting chemotaxis protein (MCP) signaling domain"/>
    <property type="match status" value="1"/>
</dbReference>
<dbReference type="InterPro" id="IPR055087">
    <property type="entry name" value="GldL-like_N"/>
</dbReference>
<gene>
    <name evidence="3" type="ORF">SAMN05421780_10699</name>
</gene>
<evidence type="ECO:0000256" key="1">
    <source>
        <dbReference type="SAM" id="Phobius"/>
    </source>
</evidence>
<keyword evidence="4" id="KW-1185">Reference proteome</keyword>
<accession>A0A1I1K1P8</accession>
<dbReference type="OrthoDB" id="1466660at2"/>
<keyword evidence="1" id="KW-0812">Transmembrane</keyword>
<evidence type="ECO:0000259" key="2">
    <source>
        <dbReference type="Pfam" id="PF22827"/>
    </source>
</evidence>
<dbReference type="RefSeq" id="WP_091512407.1">
    <property type="nucleotide sequence ID" value="NZ_FOLE01000006.1"/>
</dbReference>
<dbReference type="EMBL" id="FOLE01000006">
    <property type="protein sequence ID" value="SFC51903.1"/>
    <property type="molecule type" value="Genomic_DNA"/>
</dbReference>
<sequence length="268" mass="28629">MSKKQAGFKEKFYTNIAPVLTGVGAAVVIVGALFKIQHWPGGGIMLTAGLGTEALLFLLFAFAPQPHDLPWERVYPQLADDYEDDGAVVSTEAPAGSGISKKLDSMFDSAKIDQDLVNKLGTSFKSLSDSVNKIGEVGNASVATAEYAKNVKEAAKSLTDMNKSYGVTVQAMSEMSNAATDAKQYHSQVQTITKNLSALNAVYEMELQDANNHLKAMNKFYGNLSSAMENMSEASKDTAQFKAELGKLTGNLTALNNVYGGMLSAMKG</sequence>
<evidence type="ECO:0000313" key="3">
    <source>
        <dbReference type="EMBL" id="SFC51903.1"/>
    </source>
</evidence>
<proteinExistence type="predicted"/>
<keyword evidence="1" id="KW-1133">Transmembrane helix</keyword>
<keyword evidence="1" id="KW-0472">Membrane</keyword>
<feature type="transmembrane region" description="Helical" evidence="1">
    <location>
        <begin position="42"/>
        <end position="63"/>
    </location>
</feature>
<dbReference type="AlphaFoldDB" id="A0A1I1K1P8"/>
<protein>
    <submittedName>
        <fullName evidence="3">Gliding motility-associated protein GldL</fullName>
    </submittedName>
</protein>
<reference evidence="3 4" key="1">
    <citation type="submission" date="2016-10" db="EMBL/GenBank/DDBJ databases">
        <authorList>
            <person name="de Groot N.N."/>
        </authorList>
    </citation>
    <scope>NUCLEOTIDE SEQUENCE [LARGE SCALE GENOMIC DNA]</scope>
    <source>
        <strain evidence="3 4">DSM 6793</strain>
    </source>
</reference>